<proteinExistence type="predicted"/>
<gene>
    <name evidence="2" type="ORF">METZ01_LOCUS92629</name>
</gene>
<dbReference type="PANTHER" id="PTHR37804">
    <property type="entry name" value="CDAA REGULATORY PROTEIN CDAR"/>
    <property type="match status" value="1"/>
</dbReference>
<sequence length="319" mass="36360">MDRSLAQKFVLPIGAFGLAFLLWIFVVSGNTYSTVMQLPIEARNLNAQKAHRKEVPEFASVLLQGTGRDLFKAYLVRRFAGFKLVLDLEGISQEYEFVLNEYFDQYPQKVVLPSAYKLKFIEVIYPSRIKISLDEILVKTVPVKPMIKVELDDGYINIGSINLYPQEIEITGPKEDLVSVTQVLTYPDTFLQAREPLSGWIDIQSIGRLIEFSQNEIEFSIDIQQISERIIVDIPVLVINKRNKFRVFPSPQTVSLTVVGGMKQIANLNSDEINVTVDFNNWILQKQFYEPNVEIPSTVLDWRDLSPRTIELGVAREAG</sequence>
<evidence type="ECO:0008006" key="3">
    <source>
        <dbReference type="Google" id="ProtNLM"/>
    </source>
</evidence>
<dbReference type="InterPro" id="IPR053154">
    <property type="entry name" value="c-di-AMP_regulator"/>
</dbReference>
<dbReference type="Gene3D" id="2.170.120.40">
    <property type="entry name" value="YbbR-like domain"/>
    <property type="match status" value="1"/>
</dbReference>
<keyword evidence="1" id="KW-0812">Transmembrane</keyword>
<dbReference type="InterPro" id="IPR012505">
    <property type="entry name" value="YbbR"/>
</dbReference>
<keyword evidence="1" id="KW-0472">Membrane</keyword>
<organism evidence="2">
    <name type="scientific">marine metagenome</name>
    <dbReference type="NCBI Taxonomy" id="408172"/>
    <lineage>
        <taxon>unclassified sequences</taxon>
        <taxon>metagenomes</taxon>
        <taxon>ecological metagenomes</taxon>
    </lineage>
</organism>
<protein>
    <recommendedName>
        <fullName evidence="3">YbbR-like domain-containing protein</fullName>
    </recommendedName>
</protein>
<name>A0A381VHE9_9ZZZZ</name>
<accession>A0A381VHE9</accession>
<evidence type="ECO:0000313" key="2">
    <source>
        <dbReference type="EMBL" id="SVA39775.1"/>
    </source>
</evidence>
<dbReference type="Pfam" id="PF07949">
    <property type="entry name" value="YbbR"/>
    <property type="match status" value="1"/>
</dbReference>
<feature type="transmembrane region" description="Helical" evidence="1">
    <location>
        <begin position="9"/>
        <end position="27"/>
    </location>
</feature>
<evidence type="ECO:0000256" key="1">
    <source>
        <dbReference type="SAM" id="Phobius"/>
    </source>
</evidence>
<reference evidence="2" key="1">
    <citation type="submission" date="2018-05" db="EMBL/GenBank/DDBJ databases">
        <authorList>
            <person name="Lanie J.A."/>
            <person name="Ng W.-L."/>
            <person name="Kazmierczak K.M."/>
            <person name="Andrzejewski T.M."/>
            <person name="Davidsen T.M."/>
            <person name="Wayne K.J."/>
            <person name="Tettelin H."/>
            <person name="Glass J.I."/>
            <person name="Rusch D."/>
            <person name="Podicherti R."/>
            <person name="Tsui H.-C.T."/>
            <person name="Winkler M.E."/>
        </authorList>
    </citation>
    <scope>NUCLEOTIDE SEQUENCE</scope>
</reference>
<dbReference type="Gene3D" id="2.170.120.30">
    <property type="match status" value="2"/>
</dbReference>
<dbReference type="EMBL" id="UINC01008852">
    <property type="protein sequence ID" value="SVA39775.1"/>
    <property type="molecule type" value="Genomic_DNA"/>
</dbReference>
<keyword evidence="1" id="KW-1133">Transmembrane helix</keyword>
<dbReference type="AlphaFoldDB" id="A0A381VHE9"/>
<dbReference type="PANTHER" id="PTHR37804:SF1">
    <property type="entry name" value="CDAA REGULATORY PROTEIN CDAR"/>
    <property type="match status" value="1"/>
</dbReference>